<dbReference type="OrthoDB" id="21121at2"/>
<evidence type="ECO:0000313" key="6">
    <source>
        <dbReference type="Proteomes" id="UP000034071"/>
    </source>
</evidence>
<sequence length="349" mass="38134">MVIRPAQSTDLEDILELAASAGTGLTTLPNNPETISNRIDNSQEALSQEIKQPGSECYFFVLEDSEESKVIGTCALVAAVGMDDAFFSYKLSTQVSASPDLGVYNPHQVLILGNDYTGATEIATLFLAEGHRGGTNGHLLSKSRFLFLADHPERFSEKVIAEMRGYSDDNGYSPFWEALGKRFFKMDFSKADAVRGLGSNTFISELMPKHPIYVDMLPEEARAVIGRVHADTAPALSLLKKEGFTHQNYVDVFDGGPTVEVQRNAIRTIANSHIVELVAGEVSGNTLPIMISNRKLKDYRCVIAQSRLEGDQLTIPQSSIDSLGLQAGDTVRAVPLFNKFRPSGSKKTQ</sequence>
<dbReference type="EMBL" id="CP010975">
    <property type="protein sequence ID" value="AKE51614.1"/>
    <property type="molecule type" value="Genomic_DNA"/>
</dbReference>
<dbReference type="RefSeq" id="WP_046560786.1">
    <property type="nucleotide sequence ID" value="NZ_CP010975.1"/>
</dbReference>
<evidence type="ECO:0000313" key="5">
    <source>
        <dbReference type="EMBL" id="AKE51614.1"/>
    </source>
</evidence>
<dbReference type="InterPro" id="IPR016181">
    <property type="entry name" value="Acyl_CoA_acyltransferase"/>
</dbReference>
<evidence type="ECO:0000256" key="4">
    <source>
        <dbReference type="NCBIfam" id="TIGR03244"/>
    </source>
</evidence>
<keyword evidence="6" id="KW-1185">Reference proteome</keyword>
<dbReference type="HOGENOM" id="CLU_057655_0_0_6"/>
<dbReference type="EC" id="2.3.1.109" evidence="4"/>
<dbReference type="InterPro" id="IPR017650">
    <property type="entry name" value="Arginine_N-succinylTrfase"/>
</dbReference>
<dbReference type="SUPFAM" id="SSF55729">
    <property type="entry name" value="Acyl-CoA N-acyltransferases (Nat)"/>
    <property type="match status" value="1"/>
</dbReference>
<organism evidence="5 6">
    <name type="scientific">Kangiella geojedonensis</name>
    <dbReference type="NCBI Taxonomy" id="914150"/>
    <lineage>
        <taxon>Bacteria</taxon>
        <taxon>Pseudomonadati</taxon>
        <taxon>Pseudomonadota</taxon>
        <taxon>Gammaproteobacteria</taxon>
        <taxon>Kangiellales</taxon>
        <taxon>Kangiellaceae</taxon>
        <taxon>Kangiella</taxon>
    </lineage>
</organism>
<dbReference type="AlphaFoldDB" id="A0A0F6TPQ0"/>
<accession>A0A0F6TPQ0</accession>
<dbReference type="InterPro" id="IPR007041">
    <property type="entry name" value="Arg_succinylTrfase_AstA/AruG"/>
</dbReference>
<name>A0A0F6TPQ0_9GAMM</name>
<dbReference type="Gene3D" id="2.40.40.20">
    <property type="match status" value="1"/>
</dbReference>
<evidence type="ECO:0000256" key="2">
    <source>
        <dbReference type="ARBA" id="ARBA00022679"/>
    </source>
</evidence>
<dbReference type="Proteomes" id="UP000034071">
    <property type="component" value="Chromosome"/>
</dbReference>
<evidence type="ECO:0000256" key="3">
    <source>
        <dbReference type="ARBA" id="ARBA00023315"/>
    </source>
</evidence>
<gene>
    <name evidence="5" type="ORF">TQ33_0636</name>
</gene>
<dbReference type="GO" id="GO:0006527">
    <property type="term" value="P:L-arginine catabolic process"/>
    <property type="evidence" value="ECO:0007669"/>
    <property type="project" value="UniProtKB-UniRule"/>
</dbReference>
<keyword evidence="1" id="KW-0056">Arginine metabolism</keyword>
<dbReference type="NCBIfam" id="TIGR03244">
    <property type="entry name" value="arg_catab_AstA"/>
    <property type="match status" value="1"/>
</dbReference>
<proteinExistence type="predicted"/>
<dbReference type="Gene3D" id="3.40.630.30">
    <property type="match status" value="1"/>
</dbReference>
<evidence type="ECO:0000256" key="1">
    <source>
        <dbReference type="ARBA" id="ARBA00022503"/>
    </source>
</evidence>
<dbReference type="Pfam" id="PF04958">
    <property type="entry name" value="AstA"/>
    <property type="match status" value="1"/>
</dbReference>
<dbReference type="GO" id="GO:0008791">
    <property type="term" value="F:arginine N-succinyltransferase activity"/>
    <property type="evidence" value="ECO:0007669"/>
    <property type="project" value="UniProtKB-UniRule"/>
</dbReference>
<dbReference type="PATRIC" id="fig|914150.5.peg.646"/>
<dbReference type="KEGG" id="kge:TQ33_0636"/>
<dbReference type="STRING" id="914150.TQ33_0636"/>
<dbReference type="PANTHER" id="PTHR30420:SF1">
    <property type="entry name" value="ARGININE N-SUCCINYLTRANSFERASE"/>
    <property type="match status" value="1"/>
</dbReference>
<dbReference type="NCBIfam" id="TIGR03243">
    <property type="entry name" value="arg_catab_AOST"/>
    <property type="match status" value="1"/>
</dbReference>
<keyword evidence="3" id="KW-0012">Acyltransferase</keyword>
<reference evidence="5 6" key="1">
    <citation type="submission" date="2015-02" db="EMBL/GenBank/DDBJ databases">
        <title>Complete genome sequence of Kangiella geojedonensis strain YCS-5T.</title>
        <authorList>
            <person name="Kim K.M."/>
        </authorList>
    </citation>
    <scope>NUCLEOTIDE SEQUENCE [LARGE SCALE GENOMIC DNA]</scope>
    <source>
        <strain evidence="5 6">YCS-5</strain>
    </source>
</reference>
<keyword evidence="2 5" id="KW-0808">Transferase</keyword>
<dbReference type="PANTHER" id="PTHR30420">
    <property type="entry name" value="N-SUCCINYLARGININE DIHYDROLASE"/>
    <property type="match status" value="1"/>
</dbReference>
<protein>
    <recommendedName>
        <fullName evidence="4">Arginine N-succinyltransferase</fullName>
        <ecNumber evidence="4">2.3.1.109</ecNumber>
    </recommendedName>
</protein>